<evidence type="ECO:0000259" key="17">
    <source>
        <dbReference type="PROSITE" id="PS50878"/>
    </source>
</evidence>
<evidence type="ECO:0000256" key="4">
    <source>
        <dbReference type="ARBA" id="ARBA00022695"/>
    </source>
</evidence>
<dbReference type="Pfam" id="PF00078">
    <property type="entry name" value="RVT_1"/>
    <property type="match status" value="1"/>
</dbReference>
<dbReference type="InterPro" id="IPR036397">
    <property type="entry name" value="RNaseH_sf"/>
</dbReference>
<dbReference type="GO" id="GO:0003677">
    <property type="term" value="F:DNA binding"/>
    <property type="evidence" value="ECO:0007669"/>
    <property type="project" value="UniProtKB-KW"/>
</dbReference>
<comment type="caution">
    <text evidence="19">The sequence shown here is derived from an EMBL/GenBank/DDBJ whole genome shotgun (WGS) entry which is preliminary data.</text>
</comment>
<evidence type="ECO:0000256" key="1">
    <source>
        <dbReference type="ARBA" id="ARBA00012493"/>
    </source>
</evidence>
<dbReference type="InterPro" id="IPR043128">
    <property type="entry name" value="Rev_trsase/Diguanyl_cyclase"/>
</dbReference>
<reference evidence="19 20" key="1">
    <citation type="journal article" date="2018" name="PLoS Genet.">
        <title>Population sequencing reveals clonal diversity and ancestral inbreeding in the grapevine cultivar Chardonnay.</title>
        <authorList>
            <person name="Roach M.J."/>
            <person name="Johnson D.L."/>
            <person name="Bohlmann J."/>
            <person name="van Vuuren H.J."/>
            <person name="Jones S.J."/>
            <person name="Pretorius I.S."/>
            <person name="Schmidt S.A."/>
            <person name="Borneman A.R."/>
        </authorList>
    </citation>
    <scope>NUCLEOTIDE SEQUENCE [LARGE SCALE GENOMIC DNA]</scope>
    <source>
        <strain evidence="20">cv. Chardonnay</strain>
        <tissue evidence="19">Leaf</tissue>
    </source>
</reference>
<dbReference type="InterPro" id="IPR043502">
    <property type="entry name" value="DNA/RNA_pol_sf"/>
</dbReference>
<keyword evidence="9" id="KW-0378">Hydrolase</keyword>
<dbReference type="GO" id="GO:0015074">
    <property type="term" value="P:DNA integration"/>
    <property type="evidence" value="ECO:0007669"/>
    <property type="project" value="UniProtKB-KW"/>
</dbReference>
<dbReference type="Gene3D" id="3.30.70.270">
    <property type="match status" value="2"/>
</dbReference>
<gene>
    <name evidence="19" type="primary">Tf2-2_77</name>
    <name evidence="19" type="ORF">CK203_090778</name>
</gene>
<keyword evidence="2" id="KW-0645">Protease</keyword>
<dbReference type="Pfam" id="PF24626">
    <property type="entry name" value="SH3_Tf2-1"/>
    <property type="match status" value="1"/>
</dbReference>
<dbReference type="Gene3D" id="3.10.10.10">
    <property type="entry name" value="HIV Type 1 Reverse Transcriptase, subunit A, domain 1"/>
    <property type="match status" value="1"/>
</dbReference>
<keyword evidence="3" id="KW-0808">Transferase</keyword>
<keyword evidence="13" id="KW-0239">DNA-directed DNA polymerase</keyword>
<dbReference type="PANTHER" id="PTHR37984">
    <property type="entry name" value="PROTEIN CBG26694"/>
    <property type="match status" value="1"/>
</dbReference>
<dbReference type="Pfam" id="PF08284">
    <property type="entry name" value="RVP_2"/>
    <property type="match status" value="1"/>
</dbReference>
<organism evidence="19 20">
    <name type="scientific">Vitis vinifera</name>
    <name type="common">Grape</name>
    <dbReference type="NCBI Taxonomy" id="29760"/>
    <lineage>
        <taxon>Eukaryota</taxon>
        <taxon>Viridiplantae</taxon>
        <taxon>Streptophyta</taxon>
        <taxon>Embryophyta</taxon>
        <taxon>Tracheophyta</taxon>
        <taxon>Spermatophyta</taxon>
        <taxon>Magnoliopsida</taxon>
        <taxon>eudicotyledons</taxon>
        <taxon>Gunneridae</taxon>
        <taxon>Pentapetalae</taxon>
        <taxon>rosids</taxon>
        <taxon>Vitales</taxon>
        <taxon>Vitaceae</taxon>
        <taxon>Viteae</taxon>
        <taxon>Vitis</taxon>
    </lineage>
</organism>
<keyword evidence="4" id="KW-0548">Nucleotidyltransferase</keyword>
<dbReference type="PANTHER" id="PTHR37984:SF5">
    <property type="entry name" value="PROTEIN NYNRIN-LIKE"/>
    <property type="match status" value="1"/>
</dbReference>
<feature type="domain" description="Integrase catalytic" evidence="18">
    <location>
        <begin position="953"/>
        <end position="1117"/>
    </location>
</feature>
<dbReference type="FunFam" id="3.10.20.370:FF:000001">
    <property type="entry name" value="Retrovirus-related Pol polyprotein from transposon 17.6-like protein"/>
    <property type="match status" value="1"/>
</dbReference>
<evidence type="ECO:0000256" key="15">
    <source>
        <dbReference type="ARBA" id="ARBA00023172"/>
    </source>
</evidence>
<dbReference type="InterPro" id="IPR000477">
    <property type="entry name" value="RT_dom"/>
</dbReference>
<evidence type="ECO:0000313" key="19">
    <source>
        <dbReference type="EMBL" id="RVW14434.1"/>
    </source>
</evidence>
<evidence type="ECO:0000256" key="9">
    <source>
        <dbReference type="ARBA" id="ARBA00022801"/>
    </source>
</evidence>
<keyword evidence="12" id="KW-0695">RNA-directed DNA polymerase</keyword>
<name>A0A438BTZ6_VITVI</name>
<keyword evidence="6" id="KW-0479">Metal-binding</keyword>
<evidence type="ECO:0000256" key="13">
    <source>
        <dbReference type="ARBA" id="ARBA00022932"/>
    </source>
</evidence>
<evidence type="ECO:0000256" key="2">
    <source>
        <dbReference type="ARBA" id="ARBA00022670"/>
    </source>
</evidence>
<dbReference type="Gene3D" id="1.10.340.70">
    <property type="match status" value="1"/>
</dbReference>
<dbReference type="Gene3D" id="3.10.20.370">
    <property type="match status" value="1"/>
</dbReference>
<evidence type="ECO:0000256" key="6">
    <source>
        <dbReference type="ARBA" id="ARBA00022723"/>
    </source>
</evidence>
<dbReference type="GO" id="GO:0003964">
    <property type="term" value="F:RNA-directed DNA polymerase activity"/>
    <property type="evidence" value="ECO:0007669"/>
    <property type="project" value="UniProtKB-KW"/>
</dbReference>
<evidence type="ECO:0000313" key="20">
    <source>
        <dbReference type="Proteomes" id="UP000288805"/>
    </source>
</evidence>
<dbReference type="GO" id="GO:0006508">
    <property type="term" value="P:proteolysis"/>
    <property type="evidence" value="ECO:0007669"/>
    <property type="project" value="UniProtKB-KW"/>
</dbReference>
<dbReference type="SUPFAM" id="SSF50630">
    <property type="entry name" value="Acid proteases"/>
    <property type="match status" value="1"/>
</dbReference>
<dbReference type="Pfam" id="PF17917">
    <property type="entry name" value="RT_RNaseH"/>
    <property type="match status" value="1"/>
</dbReference>
<evidence type="ECO:0000256" key="10">
    <source>
        <dbReference type="ARBA" id="ARBA00022842"/>
    </source>
</evidence>
<evidence type="ECO:0000259" key="18">
    <source>
        <dbReference type="PROSITE" id="PS50994"/>
    </source>
</evidence>
<evidence type="ECO:0000256" key="16">
    <source>
        <dbReference type="SAM" id="MobiDB-lite"/>
    </source>
</evidence>
<feature type="domain" description="Reverse transcriptase" evidence="17">
    <location>
        <begin position="467"/>
        <end position="646"/>
    </location>
</feature>
<evidence type="ECO:0000256" key="3">
    <source>
        <dbReference type="ARBA" id="ARBA00022679"/>
    </source>
</evidence>
<keyword evidence="5" id="KW-0540">Nuclease</keyword>
<dbReference type="SUPFAM" id="SSF53098">
    <property type="entry name" value="Ribonuclease H-like"/>
    <property type="match status" value="1"/>
</dbReference>
<keyword evidence="14" id="KW-0238">DNA-binding</keyword>
<dbReference type="Proteomes" id="UP000288805">
    <property type="component" value="Unassembled WGS sequence"/>
</dbReference>
<dbReference type="Pfam" id="PF03732">
    <property type="entry name" value="Retrotrans_gag"/>
    <property type="match status" value="1"/>
</dbReference>
<proteinExistence type="predicted"/>
<keyword evidence="7" id="KW-0064">Aspartyl protease</keyword>
<dbReference type="PROSITE" id="PS50994">
    <property type="entry name" value="INTEGRASE"/>
    <property type="match status" value="1"/>
</dbReference>
<feature type="region of interest" description="Disordered" evidence="16">
    <location>
        <begin position="170"/>
        <end position="190"/>
    </location>
</feature>
<keyword evidence="15" id="KW-0233">DNA recombination</keyword>
<dbReference type="GO" id="GO:0003887">
    <property type="term" value="F:DNA-directed DNA polymerase activity"/>
    <property type="evidence" value="ECO:0007669"/>
    <property type="project" value="UniProtKB-KW"/>
</dbReference>
<evidence type="ECO:0000256" key="7">
    <source>
        <dbReference type="ARBA" id="ARBA00022750"/>
    </source>
</evidence>
<dbReference type="InterPro" id="IPR041373">
    <property type="entry name" value="RT_RNaseH"/>
</dbReference>
<dbReference type="InterPro" id="IPR050951">
    <property type="entry name" value="Retrovirus_Pol_polyprotein"/>
</dbReference>
<dbReference type="PROSITE" id="PS50878">
    <property type="entry name" value="RT_POL"/>
    <property type="match status" value="1"/>
</dbReference>
<dbReference type="GO" id="GO:0004519">
    <property type="term" value="F:endonuclease activity"/>
    <property type="evidence" value="ECO:0007669"/>
    <property type="project" value="UniProtKB-KW"/>
</dbReference>
<keyword evidence="11" id="KW-0229">DNA integration</keyword>
<dbReference type="CDD" id="cd00303">
    <property type="entry name" value="retropepsin_like"/>
    <property type="match status" value="1"/>
</dbReference>
<keyword evidence="10" id="KW-0460">Magnesium</keyword>
<dbReference type="GO" id="GO:0006310">
    <property type="term" value="P:DNA recombination"/>
    <property type="evidence" value="ECO:0007669"/>
    <property type="project" value="UniProtKB-KW"/>
</dbReference>
<dbReference type="GO" id="GO:0046872">
    <property type="term" value="F:metal ion binding"/>
    <property type="evidence" value="ECO:0007669"/>
    <property type="project" value="UniProtKB-KW"/>
</dbReference>
<dbReference type="Pfam" id="PF17921">
    <property type="entry name" value="Integrase_H2C2"/>
    <property type="match status" value="1"/>
</dbReference>
<feature type="compositionally biased region" description="Polar residues" evidence="16">
    <location>
        <begin position="174"/>
        <end position="190"/>
    </location>
</feature>
<protein>
    <recommendedName>
        <fullName evidence="1">RNA-directed DNA polymerase</fullName>
        <ecNumber evidence="1">2.7.7.49</ecNumber>
    </recommendedName>
</protein>
<dbReference type="FunFam" id="3.10.10.10:FF:000007">
    <property type="entry name" value="Retrovirus-related Pol polyprotein from transposon 17.6-like Protein"/>
    <property type="match status" value="1"/>
</dbReference>
<dbReference type="Gene3D" id="2.40.70.10">
    <property type="entry name" value="Acid Proteases"/>
    <property type="match status" value="1"/>
</dbReference>
<dbReference type="InterPro" id="IPR056924">
    <property type="entry name" value="SH3_Tf2-1"/>
</dbReference>
<dbReference type="GO" id="GO:0004190">
    <property type="term" value="F:aspartic-type endopeptidase activity"/>
    <property type="evidence" value="ECO:0007669"/>
    <property type="project" value="UniProtKB-KW"/>
</dbReference>
<dbReference type="SUPFAM" id="SSF56672">
    <property type="entry name" value="DNA/RNA polymerases"/>
    <property type="match status" value="1"/>
</dbReference>
<dbReference type="EC" id="2.7.7.49" evidence="1"/>
<evidence type="ECO:0000256" key="8">
    <source>
        <dbReference type="ARBA" id="ARBA00022759"/>
    </source>
</evidence>
<dbReference type="InterPro" id="IPR005162">
    <property type="entry name" value="Retrotrans_gag_dom"/>
</dbReference>
<dbReference type="Gene3D" id="3.30.420.10">
    <property type="entry name" value="Ribonuclease H-like superfamily/Ribonuclease H"/>
    <property type="match status" value="1"/>
</dbReference>
<evidence type="ECO:0000256" key="11">
    <source>
        <dbReference type="ARBA" id="ARBA00022908"/>
    </source>
</evidence>
<dbReference type="CDD" id="cd01647">
    <property type="entry name" value="RT_LTR"/>
    <property type="match status" value="1"/>
</dbReference>
<dbReference type="InterPro" id="IPR012337">
    <property type="entry name" value="RNaseH-like_sf"/>
</dbReference>
<sequence>MTTNKERIELLEEKLGGVQEGMQRMEFFEFQEIAANQKVRLALFHLEGEANQWWQWFRKAFAEGQGSISWEAFEDEVRARFGPPDSEDFDEALSRVRQTGTLRDYQREFERLGNRVRGWTQKALVGTFMGGLKPEVADGIRMFKPQSVKEEISLAKMRDDQLARQRRFARPSALQASVPVSNPNPPKGSTQVAIKRLSWDEMQKRRAQGLCFNCNERFTPGHKCQAPQLMLLEGYIQEDETPEEMGGVNTTREISEIEEDDNGKEPEITLHALTGWIVPRTMRIKAIIGAHEVVALIVSGSTHNFISDRVAETLRLPMKPTTLFTVRVANGERLSCKGKYEKLTVNLQGNEFHLDFFSVPLNGLDIVLGIQWLETLGSVVCDWKKRTMDFIWEQQPKKLQGIEIPPIQDTTLQGFTKDFRQRQAVFALYVQLEGQQNNEELSSDMQALLEEYSDVFAAPTSLPPTREIDHKIPLKDGTEAINVRPYRKKDGTWRFCTDYRALNAATVKDCFPIPTVDDMLDELHGAAFFTKLDLKAGYHQIRVSTPDIPKTAFRTHNGHYEYLVMPFGLCNAPSTFQAIMNSIFRPYLRKFILVFFDDILIYSPTWEQHLEHVQLTLAVLRQHQFYIKMSKCAFGKQELEYLGHIITHRGVKVDEKKIEAMVAWPRPSNITKLRGFLGLTGYYRKFVQGFETSHDIHPTLAMPNFSEPFTIETDASGNGIGAILTQQNRPIAYMSRALGITKQTWSIYAKEMLAIVEAIRMWRPYLLGRKFYIKTDQRSLKFFLDQRVATPEQQKWVAKLLGYDYEIIFRPGRENSAADALSRRQESPLLAALHFSEVDIWKQIREASKLDSYVQLLGKKAGDPPHGNLTWRDGLLLYKGKVVVPANHSLRAKLLYEVHDSKVGGHSGILRTYRRLQQQFYWPKMHKAVQEYVQKCEVCQRIKPETKAPAGLLQPLPIPAQVWEDITLDFIEGLPTSHGKDTILVVVDRLSKFAHFIPLTHPFMAKVVAENFIEGVVKLHGMPRSIISDRDPIFISKFWQEFFKLSGSKIMLSSAYHPQTDDQTEVVNRCVEQYLRCFVHQWPRKWSTYLAWAEYWYNTTYHASTKMTPYQALYGRLPPLIPAYPEGLSPVHEVDQTLLHHDELLHQVKTNLEISMNRMKQQANSKRRDIQFAVGDQVLLKLRPYRQQTVFKRAHKKLSSRYYGPYPILEKIGAVAYRLQLPPIAQIHPVFHVSLLKPYNGTPAVTPLDLPPLADNGVITLDLNRYLIHDGLSGATPSWKKAWCIGSIYPTKKPPGSPRILFATSFLI</sequence>
<evidence type="ECO:0000256" key="12">
    <source>
        <dbReference type="ARBA" id="ARBA00022918"/>
    </source>
</evidence>
<evidence type="ECO:0000256" key="5">
    <source>
        <dbReference type="ARBA" id="ARBA00022722"/>
    </source>
</evidence>
<keyword evidence="8" id="KW-0255">Endonuclease</keyword>
<dbReference type="FunFam" id="1.10.340.70:FF:000001">
    <property type="entry name" value="Retrovirus-related Pol polyprotein from transposon gypsy-like Protein"/>
    <property type="match status" value="1"/>
</dbReference>
<dbReference type="CDD" id="cd09274">
    <property type="entry name" value="RNase_HI_RT_Ty3"/>
    <property type="match status" value="1"/>
</dbReference>
<dbReference type="InterPro" id="IPR021109">
    <property type="entry name" value="Peptidase_aspartic_dom_sf"/>
</dbReference>
<dbReference type="InterPro" id="IPR001584">
    <property type="entry name" value="Integrase_cat-core"/>
</dbReference>
<evidence type="ECO:0000256" key="14">
    <source>
        <dbReference type="ARBA" id="ARBA00023125"/>
    </source>
</evidence>
<dbReference type="EMBL" id="QGNW01002619">
    <property type="protein sequence ID" value="RVW14434.1"/>
    <property type="molecule type" value="Genomic_DNA"/>
</dbReference>
<accession>A0A438BTZ6</accession>
<dbReference type="InterPro" id="IPR041588">
    <property type="entry name" value="Integrase_H2C2"/>
</dbReference>